<dbReference type="Proteomes" id="UP001153954">
    <property type="component" value="Unassembled WGS sequence"/>
</dbReference>
<accession>A0AAU9TP36</accession>
<dbReference type="GO" id="GO:0005689">
    <property type="term" value="C:U12-type spliceosomal complex"/>
    <property type="evidence" value="ECO:0007669"/>
    <property type="project" value="TreeGrafter"/>
</dbReference>
<dbReference type="AlphaFoldDB" id="A0AAU9TP36"/>
<keyword evidence="3" id="KW-1185">Reference proteome</keyword>
<dbReference type="PANTHER" id="PTHR48190:SF2">
    <property type="entry name" value="PROGRAMMED CELL DEATH PROTEIN 7"/>
    <property type="match status" value="1"/>
</dbReference>
<dbReference type="PANTHER" id="PTHR48190">
    <property type="entry name" value="PROGRAMMED CELL DEATH PROTEIN 7"/>
    <property type="match status" value="1"/>
</dbReference>
<proteinExistence type="predicted"/>
<evidence type="ECO:0000256" key="1">
    <source>
        <dbReference type="SAM" id="Coils"/>
    </source>
</evidence>
<dbReference type="Pfam" id="PF16021">
    <property type="entry name" value="PDCD7"/>
    <property type="match status" value="1"/>
</dbReference>
<organism evidence="2 3">
    <name type="scientific">Euphydryas editha</name>
    <name type="common">Edith's checkerspot</name>
    <dbReference type="NCBI Taxonomy" id="104508"/>
    <lineage>
        <taxon>Eukaryota</taxon>
        <taxon>Metazoa</taxon>
        <taxon>Ecdysozoa</taxon>
        <taxon>Arthropoda</taxon>
        <taxon>Hexapoda</taxon>
        <taxon>Insecta</taxon>
        <taxon>Pterygota</taxon>
        <taxon>Neoptera</taxon>
        <taxon>Endopterygota</taxon>
        <taxon>Lepidoptera</taxon>
        <taxon>Glossata</taxon>
        <taxon>Ditrysia</taxon>
        <taxon>Papilionoidea</taxon>
        <taxon>Nymphalidae</taxon>
        <taxon>Nymphalinae</taxon>
        <taxon>Euphydryas</taxon>
    </lineage>
</organism>
<reference evidence="2" key="1">
    <citation type="submission" date="2022-03" db="EMBL/GenBank/DDBJ databases">
        <authorList>
            <person name="Tunstrom K."/>
        </authorList>
    </citation>
    <scope>NUCLEOTIDE SEQUENCE</scope>
</reference>
<protein>
    <recommendedName>
        <fullName evidence="4">Programmed cell death protein 7</fullName>
    </recommendedName>
</protein>
<evidence type="ECO:0000313" key="3">
    <source>
        <dbReference type="Proteomes" id="UP001153954"/>
    </source>
</evidence>
<keyword evidence="1" id="KW-0175">Coiled coil</keyword>
<name>A0AAU9TP36_EUPED</name>
<gene>
    <name evidence="2" type="ORF">EEDITHA_LOCUS3584</name>
</gene>
<dbReference type="InterPro" id="IPR031974">
    <property type="entry name" value="PDCD7"/>
</dbReference>
<evidence type="ECO:0000313" key="2">
    <source>
        <dbReference type="EMBL" id="CAH2087307.1"/>
    </source>
</evidence>
<evidence type="ECO:0008006" key="4">
    <source>
        <dbReference type="Google" id="ProtNLM"/>
    </source>
</evidence>
<comment type="caution">
    <text evidence="2">The sequence shown here is derived from an EMBL/GenBank/DDBJ whole genome shotgun (WGS) entry which is preliminary data.</text>
</comment>
<sequence>MSQYPSFFNNLQRNFTFQNNVPSRFILPPPPPPVTPPTSETDDEFIKKFNESLPQVKPKPKINRNKIWKMKVDVIRLLGALHDIKLQEETLSSNYALSDEEWQSALQNININKKVLKDTIIKISKSGLDISRKLITKRRAKRLRLKRIREERKQERDERIRQNKENSRKIDENLQKIKDDIEKAKQEEEAKFQADIVLKEVLRKKHDAKKSIAKLEALVKLRKARENTAKGKGQPVSEIESNAFHDNIERLKSLWMHKLSEYEKEESELRRTLEKQNVDNETEVQASNIVKWRKALFGGQSNPQFDFNGDLERFISVRAEWDQYIDDGPESSPIPVGWVYPDKKS</sequence>
<dbReference type="EMBL" id="CAKOGL010000006">
    <property type="protein sequence ID" value="CAH2087307.1"/>
    <property type="molecule type" value="Genomic_DNA"/>
</dbReference>
<feature type="coiled-coil region" evidence="1">
    <location>
        <begin position="138"/>
        <end position="218"/>
    </location>
</feature>
<dbReference type="InterPro" id="IPR052831">
    <property type="entry name" value="Apoptosis_promoter"/>
</dbReference>